<dbReference type="Proteomes" id="UP000193804">
    <property type="component" value="Unassembled WGS sequence"/>
</dbReference>
<evidence type="ECO:0000256" key="1">
    <source>
        <dbReference type="SAM" id="Phobius"/>
    </source>
</evidence>
<name>A0A1X7J999_9BACT</name>
<proteinExistence type="predicted"/>
<keyword evidence="3" id="KW-1185">Reference proteome</keyword>
<dbReference type="AlphaFoldDB" id="A0A1X7J999"/>
<keyword evidence="1" id="KW-0472">Membrane</keyword>
<dbReference type="STRING" id="1028.SAMN05661096_01452"/>
<keyword evidence="1" id="KW-0812">Transmembrane</keyword>
<sequence length="202" mass="24338">MEEYLVSLRNQTKIIKFTYYDFVNVKKQFILISFLFCLIAPAMVTYVYLSHQKKQLKREVKWEIIDGIDKSELVMIHLSKVEAKERLEWEHSKEFEFQEEMYDVVEYEETADSVKYWCWWDHEETALNKNLTEVVNNLLGNHPDKKEKEQKLISFYQTLFSEKSFQWKALKFTQISNPITDYRFISKIHINPIPTPPPQKIV</sequence>
<feature type="transmembrane region" description="Helical" evidence="1">
    <location>
        <begin position="29"/>
        <end position="49"/>
    </location>
</feature>
<gene>
    <name evidence="2" type="ORF">SAMN05661096_01452</name>
</gene>
<evidence type="ECO:0000313" key="2">
    <source>
        <dbReference type="EMBL" id="SMG24193.1"/>
    </source>
</evidence>
<evidence type="ECO:0000313" key="3">
    <source>
        <dbReference type="Proteomes" id="UP000193804"/>
    </source>
</evidence>
<reference evidence="3" key="1">
    <citation type="submission" date="2017-04" db="EMBL/GenBank/DDBJ databases">
        <authorList>
            <person name="Varghese N."/>
            <person name="Submissions S."/>
        </authorList>
    </citation>
    <scope>NUCLEOTIDE SEQUENCE [LARGE SCALE GENOMIC DNA]</scope>
    <source>
        <strain evidence="3">DSM 4125</strain>
    </source>
</reference>
<organism evidence="2 3">
    <name type="scientific">Marivirga sericea</name>
    <dbReference type="NCBI Taxonomy" id="1028"/>
    <lineage>
        <taxon>Bacteria</taxon>
        <taxon>Pseudomonadati</taxon>
        <taxon>Bacteroidota</taxon>
        <taxon>Cytophagia</taxon>
        <taxon>Cytophagales</taxon>
        <taxon>Marivirgaceae</taxon>
        <taxon>Marivirga</taxon>
    </lineage>
</organism>
<keyword evidence="1" id="KW-1133">Transmembrane helix</keyword>
<dbReference type="EMBL" id="FXAW01000002">
    <property type="protein sequence ID" value="SMG24193.1"/>
    <property type="molecule type" value="Genomic_DNA"/>
</dbReference>
<protein>
    <submittedName>
        <fullName evidence="2">Uncharacterized protein</fullName>
    </submittedName>
</protein>
<dbReference type="OrthoDB" id="680635at2"/>
<dbReference type="RefSeq" id="WP_139827971.1">
    <property type="nucleotide sequence ID" value="NZ_FXAW01000002.1"/>
</dbReference>
<accession>A0A1X7J999</accession>